<dbReference type="AlphaFoldDB" id="A0AAI8YJ56"/>
<feature type="compositionally biased region" description="Polar residues" evidence="1">
    <location>
        <begin position="320"/>
        <end position="330"/>
    </location>
</feature>
<comment type="caution">
    <text evidence="2">The sequence shown here is derived from an EMBL/GenBank/DDBJ whole genome shotgun (WGS) entry which is preliminary data.</text>
</comment>
<evidence type="ECO:0000313" key="2">
    <source>
        <dbReference type="EMBL" id="CAJ2506690.1"/>
    </source>
</evidence>
<feature type="compositionally biased region" description="Basic and acidic residues" evidence="1">
    <location>
        <begin position="428"/>
        <end position="438"/>
    </location>
</feature>
<feature type="compositionally biased region" description="Pro residues" evidence="1">
    <location>
        <begin position="463"/>
        <end position="472"/>
    </location>
</feature>
<feature type="region of interest" description="Disordered" evidence="1">
    <location>
        <begin position="177"/>
        <end position="197"/>
    </location>
</feature>
<feature type="region of interest" description="Disordered" evidence="1">
    <location>
        <begin position="320"/>
        <end position="505"/>
    </location>
</feature>
<dbReference type="EMBL" id="CAUWAG010000010">
    <property type="protein sequence ID" value="CAJ2506690.1"/>
    <property type="molecule type" value="Genomic_DNA"/>
</dbReference>
<evidence type="ECO:0000256" key="1">
    <source>
        <dbReference type="SAM" id="MobiDB-lite"/>
    </source>
</evidence>
<keyword evidence="3" id="KW-1185">Reference proteome</keyword>
<accession>A0AAI8YJ56</accession>
<feature type="compositionally biased region" description="Polar residues" evidence="1">
    <location>
        <begin position="341"/>
        <end position="358"/>
    </location>
</feature>
<proteinExistence type="predicted"/>
<evidence type="ECO:0000313" key="3">
    <source>
        <dbReference type="Proteomes" id="UP001295740"/>
    </source>
</evidence>
<reference evidence="2" key="1">
    <citation type="submission" date="2023-10" db="EMBL/GenBank/DDBJ databases">
        <authorList>
            <person name="Hackl T."/>
        </authorList>
    </citation>
    <scope>NUCLEOTIDE SEQUENCE</scope>
</reference>
<name>A0AAI8YJ56_9PEZI</name>
<dbReference type="Proteomes" id="UP001295740">
    <property type="component" value="Unassembled WGS sequence"/>
</dbReference>
<feature type="compositionally biased region" description="Polar residues" evidence="1">
    <location>
        <begin position="392"/>
        <end position="403"/>
    </location>
</feature>
<protein>
    <submittedName>
        <fullName evidence="2">Uu.00g078760.m01.CDS01</fullName>
    </submittedName>
</protein>
<gene>
    <name evidence="2" type="ORF">KHLLAP_LOCUS7158</name>
</gene>
<sequence>MALERAASVQRLASITAMSSWICNAKDVPVIIPHCLDLMRALCGDTKRLIELRDEKIPSLETNIQALINIDWAVTAATLGLGDIDGILAKYETQVSEKTATDMLTLAWDPADVKSIATQMPSLREHHAAILKEIETLVGTKTKAPAKTMPNKAERQFENLGLLKSLFGESKIPLVTSTTPSERSLRQSTSGDLATGHDALGFPVQRPVSSQETRFVKSAGIPNEAVVVRPFNYLPPSPETVSSRTESPASFQVYELPNSPCLSHQKLITPPPQSQRAYTAPVPANSGLQALFQPPVRLGSMSPGAVSGHVQVQGPFARPSLQSHRGSSHLSELPASPIVTRLQSQDSRLSLPDRSTSLEPGMAQPRMGVQSMPPPPRPEMSRFPVSGPAVQQLRTETPRSSFTLPRRERGRGLSQLFVYQPRPASKQSSHDGAMDRGSSDTIVFELEGNPPTFARPTQVEVTRPPPGSPPGAPKQSIDLTETQRDAISESPASEPGLVVPEPGSRRDLFDSEAWQRRTKVFQVEDPDGHLRRRKIPE</sequence>
<organism evidence="2 3">
    <name type="scientific">Anthostomella pinea</name>
    <dbReference type="NCBI Taxonomy" id="933095"/>
    <lineage>
        <taxon>Eukaryota</taxon>
        <taxon>Fungi</taxon>
        <taxon>Dikarya</taxon>
        <taxon>Ascomycota</taxon>
        <taxon>Pezizomycotina</taxon>
        <taxon>Sordariomycetes</taxon>
        <taxon>Xylariomycetidae</taxon>
        <taxon>Xylariales</taxon>
        <taxon>Xylariaceae</taxon>
        <taxon>Anthostomella</taxon>
    </lineage>
</organism>
<feature type="compositionally biased region" description="Polar residues" evidence="1">
    <location>
        <begin position="177"/>
        <end position="192"/>
    </location>
</feature>